<gene>
    <name evidence="2" type="ORF">T190115A13A_190028</name>
</gene>
<keyword evidence="3" id="KW-1185">Reference proteome</keyword>
<dbReference type="Proteomes" id="UP001497602">
    <property type="component" value="Unassembled WGS sequence"/>
</dbReference>
<keyword evidence="1" id="KW-0732">Signal</keyword>
<comment type="caution">
    <text evidence="2">The sequence shown here is derived from an EMBL/GenBank/DDBJ whole genome shotgun (WGS) entry which is preliminary data.</text>
</comment>
<feature type="chain" id="PRO_5046925996" evidence="1">
    <location>
        <begin position="21"/>
        <end position="353"/>
    </location>
</feature>
<accession>A0ABP1FBM4</accession>
<proteinExistence type="predicted"/>
<organism evidence="2 3">
    <name type="scientific">Tenacibaculum vairaonense</name>
    <dbReference type="NCBI Taxonomy" id="3137860"/>
    <lineage>
        <taxon>Bacteria</taxon>
        <taxon>Pseudomonadati</taxon>
        <taxon>Bacteroidota</taxon>
        <taxon>Flavobacteriia</taxon>
        <taxon>Flavobacteriales</taxon>
        <taxon>Flavobacteriaceae</taxon>
        <taxon>Tenacibaculum</taxon>
    </lineage>
</organism>
<name>A0ABP1FBM4_9FLAO</name>
<reference evidence="2 3" key="1">
    <citation type="submission" date="2024-05" db="EMBL/GenBank/DDBJ databases">
        <authorList>
            <person name="Duchaud E."/>
        </authorList>
    </citation>
    <scope>NUCLEOTIDE SEQUENCE [LARGE SCALE GENOMIC DNA]</scope>
    <source>
        <strain evidence="2">Ena-SAMPLE-TAB-13-05-2024-13:56:06:370-140305</strain>
    </source>
</reference>
<dbReference type="EMBL" id="CAXJRC010000010">
    <property type="protein sequence ID" value="CAL2105784.1"/>
    <property type="molecule type" value="Genomic_DNA"/>
</dbReference>
<feature type="signal peptide" evidence="1">
    <location>
        <begin position="1"/>
        <end position="20"/>
    </location>
</feature>
<sequence length="353" mass="39126">MKKYCLFTLAVCLFSKSLFSQEYINLTTSNINKSKDISHIGSLTLGTLYNDINDPWRGAAGRLLELYKPSSNVSLRVGNQFGKFSLSIAGSDGAFFPSAKKGNVILRKHTTDRVIFSLNSSANNGTNSFVFGDAVNQKTLSIFDNGRVGIGVDKPLDALHINGSIRGNIGPGALRVKSGAGYLDIGAQNTSWAHIYTDRPKIIFNKDVYTITNAFSSYNNDLILKTSGTERFRIKKSNGFVGIGTNNPDTELTVKGKIHTQEVKVDLNGVLAPDYVFLKDYNLKTLDEVSEHIKQKGHLPNVPSAKEMEKEGVNLKIMTLKLLEKIEELTLYTLEQDKKIKEQEKRLIALEKK</sequence>
<evidence type="ECO:0000313" key="3">
    <source>
        <dbReference type="Proteomes" id="UP001497602"/>
    </source>
</evidence>
<protein>
    <submittedName>
        <fullName evidence="2">Uncharacterized protein</fullName>
    </submittedName>
</protein>
<evidence type="ECO:0000256" key="1">
    <source>
        <dbReference type="SAM" id="SignalP"/>
    </source>
</evidence>
<dbReference type="RefSeq" id="WP_348737609.1">
    <property type="nucleotide sequence ID" value="NZ_CAXJRC010000010.1"/>
</dbReference>
<evidence type="ECO:0000313" key="2">
    <source>
        <dbReference type="EMBL" id="CAL2105784.1"/>
    </source>
</evidence>